<protein>
    <recommendedName>
        <fullName evidence="6">Late embryogenesis abundant protein LEA-2 subgroup domain-containing protein</fullName>
    </recommendedName>
</protein>
<evidence type="ECO:0000256" key="3">
    <source>
        <dbReference type="SAM" id="Phobius"/>
    </source>
</evidence>
<keyword evidence="3" id="KW-0812">Transmembrane</keyword>
<dbReference type="PANTHER" id="PTHR31234">
    <property type="entry name" value="LATE EMBRYOGENESIS ABUNDANT (LEA) HYDROXYPROLINE-RICH GLYCOPROTEIN FAMILY"/>
    <property type="match status" value="1"/>
</dbReference>
<organism evidence="4 5">
    <name type="scientific">Coptis chinensis</name>
    <dbReference type="NCBI Taxonomy" id="261450"/>
    <lineage>
        <taxon>Eukaryota</taxon>
        <taxon>Viridiplantae</taxon>
        <taxon>Streptophyta</taxon>
        <taxon>Embryophyta</taxon>
        <taxon>Tracheophyta</taxon>
        <taxon>Spermatophyta</taxon>
        <taxon>Magnoliopsida</taxon>
        <taxon>Ranunculales</taxon>
        <taxon>Ranunculaceae</taxon>
        <taxon>Coptidoideae</taxon>
        <taxon>Coptis</taxon>
    </lineage>
</organism>
<dbReference type="PANTHER" id="PTHR31234:SF2">
    <property type="entry name" value="OS05G0199100 PROTEIN"/>
    <property type="match status" value="1"/>
</dbReference>
<accession>A0A835LI11</accession>
<gene>
    <name evidence="4" type="ORF">IFM89_007312</name>
</gene>
<comment type="caution">
    <text evidence="4">The sequence shown here is derived from an EMBL/GenBank/DDBJ whole genome shotgun (WGS) entry which is preliminary data.</text>
</comment>
<keyword evidence="3" id="KW-1133">Transmembrane helix</keyword>
<evidence type="ECO:0000313" key="5">
    <source>
        <dbReference type="Proteomes" id="UP000631114"/>
    </source>
</evidence>
<dbReference type="Proteomes" id="UP000631114">
    <property type="component" value="Unassembled WGS sequence"/>
</dbReference>
<keyword evidence="5" id="KW-1185">Reference proteome</keyword>
<sequence>MEDIESLSPRPKGRTKSCCVAFLIVLFVSVILGVLAWTVVIPKNPTYKIVDLHIPIVANGNHGDNNQNTTSPNNTNQNQNTTIIFRLQVTNRNYLYGIYYDGINVSLYHANHNIGGTTIRAFVQDPGTHQFLGTVSADERNFVLSEFFKGAAELRVVFGTRIRYRILGFKTEPRGMQLHDRVLIGKDGTYFRS</sequence>
<feature type="transmembrane region" description="Helical" evidence="3">
    <location>
        <begin position="20"/>
        <end position="40"/>
    </location>
</feature>
<name>A0A835LI11_9MAGN</name>
<dbReference type="GO" id="GO:0016020">
    <property type="term" value="C:membrane"/>
    <property type="evidence" value="ECO:0007669"/>
    <property type="project" value="UniProtKB-SubCell"/>
</dbReference>
<dbReference type="OrthoDB" id="754868at2759"/>
<dbReference type="EMBL" id="JADFTS010000009">
    <property type="protein sequence ID" value="KAF9588071.1"/>
    <property type="molecule type" value="Genomic_DNA"/>
</dbReference>
<comment type="subcellular location">
    <subcellularLocation>
        <location evidence="1">Membrane</location>
    </subcellularLocation>
</comment>
<proteinExistence type="predicted"/>
<dbReference type="InterPro" id="IPR044839">
    <property type="entry name" value="NDR1-like"/>
</dbReference>
<reference evidence="4 5" key="1">
    <citation type="submission" date="2020-10" db="EMBL/GenBank/DDBJ databases">
        <title>The Coptis chinensis genome and diversification of protoberbering-type alkaloids.</title>
        <authorList>
            <person name="Wang B."/>
            <person name="Shu S."/>
            <person name="Song C."/>
            <person name="Liu Y."/>
        </authorList>
    </citation>
    <scope>NUCLEOTIDE SEQUENCE [LARGE SCALE GENOMIC DNA]</scope>
    <source>
        <strain evidence="4">HL-2020</strain>
        <tissue evidence="4">Leaf</tissue>
    </source>
</reference>
<dbReference type="GO" id="GO:0098542">
    <property type="term" value="P:defense response to other organism"/>
    <property type="evidence" value="ECO:0007669"/>
    <property type="project" value="InterPro"/>
</dbReference>
<dbReference type="AlphaFoldDB" id="A0A835LI11"/>
<evidence type="ECO:0008006" key="6">
    <source>
        <dbReference type="Google" id="ProtNLM"/>
    </source>
</evidence>
<evidence type="ECO:0000256" key="1">
    <source>
        <dbReference type="ARBA" id="ARBA00004370"/>
    </source>
</evidence>
<keyword evidence="2 3" id="KW-0472">Membrane</keyword>
<evidence type="ECO:0000313" key="4">
    <source>
        <dbReference type="EMBL" id="KAF9588071.1"/>
    </source>
</evidence>
<evidence type="ECO:0000256" key="2">
    <source>
        <dbReference type="ARBA" id="ARBA00023136"/>
    </source>
</evidence>